<evidence type="ECO:0000313" key="2">
    <source>
        <dbReference type="Proteomes" id="UP000192472"/>
    </source>
</evidence>
<accession>A0A1W2GPR2</accession>
<dbReference type="Proteomes" id="UP000192472">
    <property type="component" value="Unassembled WGS sequence"/>
</dbReference>
<keyword evidence="2" id="KW-1185">Reference proteome</keyword>
<name>A0A1W2GPR2_REIFA</name>
<dbReference type="AlphaFoldDB" id="A0A1W2GPR2"/>
<evidence type="ECO:0000313" key="1">
    <source>
        <dbReference type="EMBL" id="SMD38581.1"/>
    </source>
</evidence>
<sequence length="42" mass="4883">MNIQTEPFDTVLQTASRGTSSHWGVTHFSWLTLIYWRAFPKA</sequence>
<gene>
    <name evidence="1" type="ORF">SAMN04488029_3816</name>
</gene>
<dbReference type="EMBL" id="FWYF01000005">
    <property type="protein sequence ID" value="SMD38581.1"/>
    <property type="molecule type" value="Genomic_DNA"/>
</dbReference>
<proteinExistence type="predicted"/>
<organism evidence="1 2">
    <name type="scientific">Reichenbachiella faecimaris</name>
    <dbReference type="NCBI Taxonomy" id="692418"/>
    <lineage>
        <taxon>Bacteria</taxon>
        <taxon>Pseudomonadati</taxon>
        <taxon>Bacteroidota</taxon>
        <taxon>Cytophagia</taxon>
        <taxon>Cytophagales</taxon>
        <taxon>Reichenbachiellaceae</taxon>
        <taxon>Reichenbachiella</taxon>
    </lineage>
</organism>
<protein>
    <submittedName>
        <fullName evidence="1">Uncharacterized protein</fullName>
    </submittedName>
</protein>
<reference evidence="1 2" key="1">
    <citation type="submission" date="2017-04" db="EMBL/GenBank/DDBJ databases">
        <authorList>
            <person name="Afonso C.L."/>
            <person name="Miller P.J."/>
            <person name="Scott M.A."/>
            <person name="Spackman E."/>
            <person name="Goraichik I."/>
            <person name="Dimitrov K.M."/>
            <person name="Suarez D.L."/>
            <person name="Swayne D.E."/>
        </authorList>
    </citation>
    <scope>NUCLEOTIDE SEQUENCE [LARGE SCALE GENOMIC DNA]</scope>
    <source>
        <strain evidence="1 2">DSM 26133</strain>
    </source>
</reference>